<evidence type="ECO:0000313" key="2">
    <source>
        <dbReference type="EMBL" id="RJG17421.1"/>
    </source>
</evidence>
<organism evidence="2 3">
    <name type="scientific">Alcanivorax profundi</name>
    <dbReference type="NCBI Taxonomy" id="2338368"/>
    <lineage>
        <taxon>Bacteria</taxon>
        <taxon>Pseudomonadati</taxon>
        <taxon>Pseudomonadota</taxon>
        <taxon>Gammaproteobacteria</taxon>
        <taxon>Oceanospirillales</taxon>
        <taxon>Alcanivoracaceae</taxon>
        <taxon>Alcanivorax</taxon>
    </lineage>
</organism>
<feature type="transmembrane region" description="Helical" evidence="1">
    <location>
        <begin position="187"/>
        <end position="208"/>
    </location>
</feature>
<dbReference type="RefSeq" id="WP_119918183.1">
    <property type="nucleotide sequence ID" value="NZ_QYYA01000003.1"/>
</dbReference>
<feature type="transmembrane region" description="Helical" evidence="1">
    <location>
        <begin position="220"/>
        <end position="239"/>
    </location>
</feature>
<sequence length="379" mass="43000">MYIRKILLTSVINSAPVRDNDNYADFYLMFVYLSIFFIVGFFSILLPNRGVSWLLLILFAAFLLLFAGTRYYVGCDYVGYLLRFERAPLDFSLSNLVGREEPGFNGILGFLKFSGYSYSSLLLICSAIYVLCLCRFASLFRSPAVFLVLAFPVLMVQLGMSGIRQALALGFLVVSLTSFVNSSRVWTAIWILVAAQFHTSAVVFLPMSLMAGRHLSTRRLIAAMVILGPAVLFLLQERLDVYSDRYIEQIHGENSASGAWLRYALVSLPFLFFVFWHREIKVLVPKLYELLRLFMMITFLMLPVGLISSVALHRLVFYVMPVSILALCYVSQVAAMKFRVRPIAHLVPLGVYGSYIVVWFAFSSKASSCYVPYQTWLLQ</sequence>
<keyword evidence="1" id="KW-1133">Transmembrane helix</keyword>
<keyword evidence="1" id="KW-0812">Transmembrane</keyword>
<dbReference type="AlphaFoldDB" id="A0A418XX60"/>
<feature type="transmembrane region" description="Helical" evidence="1">
    <location>
        <begin position="144"/>
        <end position="167"/>
    </location>
</feature>
<feature type="transmembrane region" description="Helical" evidence="1">
    <location>
        <begin position="26"/>
        <end position="46"/>
    </location>
</feature>
<evidence type="ECO:0000313" key="3">
    <source>
        <dbReference type="Proteomes" id="UP000283734"/>
    </source>
</evidence>
<keyword evidence="3" id="KW-1185">Reference proteome</keyword>
<dbReference type="Pfam" id="PF14897">
    <property type="entry name" value="EpsG"/>
    <property type="match status" value="1"/>
</dbReference>
<name>A0A418XX60_9GAMM</name>
<dbReference type="InterPro" id="IPR049458">
    <property type="entry name" value="EpsG-like"/>
</dbReference>
<keyword evidence="1" id="KW-0472">Membrane</keyword>
<comment type="caution">
    <text evidence="2">The sequence shown here is derived from an EMBL/GenBank/DDBJ whole genome shotgun (WGS) entry which is preliminary data.</text>
</comment>
<protein>
    <submittedName>
        <fullName evidence="2">EpsG family protein</fullName>
    </submittedName>
</protein>
<feature type="transmembrane region" description="Helical" evidence="1">
    <location>
        <begin position="343"/>
        <end position="362"/>
    </location>
</feature>
<feature type="transmembrane region" description="Helical" evidence="1">
    <location>
        <begin position="116"/>
        <end position="137"/>
    </location>
</feature>
<dbReference type="EMBL" id="QYYA01000003">
    <property type="protein sequence ID" value="RJG17421.1"/>
    <property type="molecule type" value="Genomic_DNA"/>
</dbReference>
<evidence type="ECO:0000256" key="1">
    <source>
        <dbReference type="SAM" id="Phobius"/>
    </source>
</evidence>
<feature type="transmembrane region" description="Helical" evidence="1">
    <location>
        <begin position="290"/>
        <end position="309"/>
    </location>
</feature>
<reference evidence="2 3" key="1">
    <citation type="submission" date="2018-09" db="EMBL/GenBank/DDBJ databases">
        <title>Alcanivorax profundi sp. nov., isolated from 1000 m-depth seawater of the Mariana Trench.</title>
        <authorList>
            <person name="Liu J."/>
        </authorList>
    </citation>
    <scope>NUCLEOTIDE SEQUENCE [LARGE SCALE GENOMIC DNA]</scope>
    <source>
        <strain evidence="2 3">MTEO17</strain>
    </source>
</reference>
<feature type="transmembrane region" description="Helical" evidence="1">
    <location>
        <begin position="315"/>
        <end position="336"/>
    </location>
</feature>
<dbReference type="OrthoDB" id="5373240at2"/>
<feature type="transmembrane region" description="Helical" evidence="1">
    <location>
        <begin position="259"/>
        <end position="278"/>
    </location>
</feature>
<feature type="transmembrane region" description="Helical" evidence="1">
    <location>
        <begin position="53"/>
        <end position="73"/>
    </location>
</feature>
<dbReference type="Proteomes" id="UP000283734">
    <property type="component" value="Unassembled WGS sequence"/>
</dbReference>
<accession>A0A418XX60</accession>
<proteinExistence type="predicted"/>
<gene>
    <name evidence="2" type="ORF">D4A39_11940</name>
</gene>